<reference evidence="9" key="1">
    <citation type="submission" date="2015-07" db="EMBL/GenBank/DDBJ databases">
        <title>Near-Complete Genome Sequence of the Cellulolytic Bacterium Bacteroides (Pseudobacteroides) cellulosolvens ATCC 35603.</title>
        <authorList>
            <person name="Dassa B."/>
            <person name="Utturkar S.M."/>
            <person name="Klingeman D.M."/>
            <person name="Hurt R.A."/>
            <person name="Keller M."/>
            <person name="Xu J."/>
            <person name="Reddy Y.H.K."/>
            <person name="Borovok I."/>
            <person name="Grinberg I.R."/>
            <person name="Lamed R."/>
            <person name="Zhivin O."/>
            <person name="Bayer E.A."/>
            <person name="Brown S.D."/>
        </authorList>
    </citation>
    <scope>NUCLEOTIDE SEQUENCE [LARGE SCALE GENOMIC DNA]</scope>
    <source>
        <strain evidence="9">DSM 2933</strain>
    </source>
</reference>
<evidence type="ECO:0000313" key="8">
    <source>
        <dbReference type="EMBL" id="KNY26844.1"/>
    </source>
</evidence>
<feature type="domain" description="DUF1722" evidence="7">
    <location>
        <begin position="308"/>
        <end position="416"/>
    </location>
</feature>
<evidence type="ECO:0000313" key="9">
    <source>
        <dbReference type="Proteomes" id="UP000036923"/>
    </source>
</evidence>
<dbReference type="NCBIfam" id="TIGR00629">
    <property type="entry name" value="uvde"/>
    <property type="match status" value="1"/>
</dbReference>
<dbReference type="STRING" id="398512.Bccel_2109"/>
<dbReference type="GO" id="GO:0009411">
    <property type="term" value="P:response to UV"/>
    <property type="evidence" value="ECO:0007669"/>
    <property type="project" value="InterPro"/>
</dbReference>
<dbReference type="PATRIC" id="fig|398512.5.peg.2200"/>
<dbReference type="OrthoDB" id="9782576at2"/>
<dbReference type="SUPFAM" id="SSF51658">
    <property type="entry name" value="Xylose isomerase-like"/>
    <property type="match status" value="1"/>
</dbReference>
<name>A0A0L6JM49_9FIRM</name>
<keyword evidence="3" id="KW-0227">DNA damage</keyword>
<organism evidence="8 9">
    <name type="scientific">Pseudobacteroides cellulosolvens ATCC 35603 = DSM 2933</name>
    <dbReference type="NCBI Taxonomy" id="398512"/>
    <lineage>
        <taxon>Bacteria</taxon>
        <taxon>Bacillati</taxon>
        <taxon>Bacillota</taxon>
        <taxon>Clostridia</taxon>
        <taxon>Eubacteriales</taxon>
        <taxon>Oscillospiraceae</taxon>
        <taxon>Pseudobacteroides</taxon>
    </lineage>
</organism>
<dbReference type="Gene3D" id="3.20.20.150">
    <property type="entry name" value="Divalent-metal-dependent TIM barrel enzymes"/>
    <property type="match status" value="1"/>
</dbReference>
<dbReference type="RefSeq" id="WP_036947096.1">
    <property type="nucleotide sequence ID" value="NZ_KN050764.1"/>
</dbReference>
<dbReference type="PANTHER" id="PTHR31290">
    <property type="entry name" value="UV-DAMAGE ENDONUCLEASE"/>
    <property type="match status" value="1"/>
</dbReference>
<keyword evidence="4" id="KW-0228">DNA excision</keyword>
<dbReference type="InterPro" id="IPR013560">
    <property type="entry name" value="DUF1722"/>
</dbReference>
<evidence type="ECO:0000256" key="4">
    <source>
        <dbReference type="ARBA" id="ARBA00022769"/>
    </source>
</evidence>
<sequence>MAIGYACITIGVEGTKVSRCIIGNATLDNLRKITNNNLAALMAAIDYNIAKGIKLYRISSDIIPFGSHPVNKLLWWDEYGEKLLEIGQKIADSGMRVSMHPGQYTVLNSTKPEVVNNAVSDLIYHTKFLDALGVNESNKLILHIGGVYGDKEKSAEVFKSNYLKLPDNIKARMVIENDDKNYTLEDALCISRVLDIPVIFDNLHNKLNPSHEKLSEKEWIDICASTWKGKDGVQKIHYSQQKTGAAAGSHSETIYIEEFMEFYNNLNDKSIDIMLEVKDKNISCVKCINSTCDKTSIKDIEEEWAKYKYFVLSRSAKVYQEVRELLKDKKVMNIIEFYRKIELALHMPEDKGAEINAAQHVWGYLGKNCKEAEKRRFNRLIKDYTENGKGLKSIKSHLLKCAEAQNVEYLKNSYYFFI</sequence>
<protein>
    <submittedName>
        <fullName evidence="8">UV-endonuclease UvdE</fullName>
    </submittedName>
</protein>
<evidence type="ECO:0000256" key="2">
    <source>
        <dbReference type="ARBA" id="ARBA00022759"/>
    </source>
</evidence>
<keyword evidence="5" id="KW-0378">Hydrolase</keyword>
<dbReference type="InterPro" id="IPR004601">
    <property type="entry name" value="UvdE"/>
</dbReference>
<evidence type="ECO:0000256" key="5">
    <source>
        <dbReference type="ARBA" id="ARBA00022801"/>
    </source>
</evidence>
<accession>A0A0L6JM49</accession>
<evidence type="ECO:0000256" key="3">
    <source>
        <dbReference type="ARBA" id="ARBA00022763"/>
    </source>
</evidence>
<evidence type="ECO:0000259" key="7">
    <source>
        <dbReference type="Pfam" id="PF08349"/>
    </source>
</evidence>
<dbReference type="GO" id="GO:0006289">
    <property type="term" value="P:nucleotide-excision repair"/>
    <property type="evidence" value="ECO:0007669"/>
    <property type="project" value="InterPro"/>
</dbReference>
<evidence type="ECO:0000256" key="6">
    <source>
        <dbReference type="ARBA" id="ARBA00023204"/>
    </source>
</evidence>
<comment type="caution">
    <text evidence="8">The sequence shown here is derived from an EMBL/GenBank/DDBJ whole genome shotgun (WGS) entry which is preliminary data.</text>
</comment>
<dbReference type="eggNOG" id="COG4294">
    <property type="taxonomic scope" value="Bacteria"/>
</dbReference>
<dbReference type="InterPro" id="IPR036237">
    <property type="entry name" value="Xyl_isomerase-like_sf"/>
</dbReference>
<dbReference type="Pfam" id="PF03851">
    <property type="entry name" value="UvdE"/>
    <property type="match status" value="1"/>
</dbReference>
<proteinExistence type="predicted"/>
<keyword evidence="2 8" id="KW-0255">Endonuclease</keyword>
<keyword evidence="9" id="KW-1185">Reference proteome</keyword>
<dbReference type="EMBL" id="LGTC01000001">
    <property type="protein sequence ID" value="KNY26844.1"/>
    <property type="molecule type" value="Genomic_DNA"/>
</dbReference>
<dbReference type="PANTHER" id="PTHR31290:SF5">
    <property type="entry name" value="UV-DAMAGE ENDONUCLEASE"/>
    <property type="match status" value="1"/>
</dbReference>
<keyword evidence="6" id="KW-0234">DNA repair</keyword>
<evidence type="ECO:0000256" key="1">
    <source>
        <dbReference type="ARBA" id="ARBA00022722"/>
    </source>
</evidence>
<gene>
    <name evidence="8" type="ORF">Bccel_2109</name>
</gene>
<dbReference type="Pfam" id="PF08349">
    <property type="entry name" value="DUF1722"/>
    <property type="match status" value="1"/>
</dbReference>
<dbReference type="Proteomes" id="UP000036923">
    <property type="component" value="Unassembled WGS sequence"/>
</dbReference>
<dbReference type="AlphaFoldDB" id="A0A0L6JM49"/>
<keyword evidence="1" id="KW-0540">Nuclease</keyword>
<dbReference type="GO" id="GO:0004519">
    <property type="term" value="F:endonuclease activity"/>
    <property type="evidence" value="ECO:0007669"/>
    <property type="project" value="UniProtKB-KW"/>
</dbReference>
<dbReference type="GO" id="GO:0016787">
    <property type="term" value="F:hydrolase activity"/>
    <property type="evidence" value="ECO:0007669"/>
    <property type="project" value="UniProtKB-KW"/>
</dbReference>